<keyword evidence="3" id="KW-1185">Reference proteome</keyword>
<accession>T0LCP2</accession>
<evidence type="ECO:0000313" key="3">
    <source>
        <dbReference type="Proteomes" id="UP000053780"/>
    </source>
</evidence>
<dbReference type="Proteomes" id="UP000053780">
    <property type="component" value="Unassembled WGS sequence"/>
</dbReference>
<protein>
    <submittedName>
        <fullName evidence="2">Uncharacterized protein</fullName>
    </submittedName>
</protein>
<dbReference type="HOGENOM" id="CLU_797145_0_0_1"/>
<gene>
    <name evidence="2" type="ORF">NAPIS_ORF00348</name>
</gene>
<evidence type="ECO:0000313" key="2">
    <source>
        <dbReference type="EMBL" id="EQB62074.1"/>
    </source>
</evidence>
<feature type="region of interest" description="Disordered" evidence="1">
    <location>
        <begin position="59"/>
        <end position="86"/>
    </location>
</feature>
<evidence type="ECO:0000256" key="1">
    <source>
        <dbReference type="SAM" id="MobiDB-lite"/>
    </source>
</evidence>
<organism evidence="2 3">
    <name type="scientific">Vairimorpha apis BRL 01</name>
    <dbReference type="NCBI Taxonomy" id="1037528"/>
    <lineage>
        <taxon>Eukaryota</taxon>
        <taxon>Fungi</taxon>
        <taxon>Fungi incertae sedis</taxon>
        <taxon>Microsporidia</taxon>
        <taxon>Nosematidae</taxon>
        <taxon>Vairimorpha</taxon>
    </lineage>
</organism>
<reference evidence="2 3" key="1">
    <citation type="journal article" date="2013" name="BMC Genomics">
        <title>Genome sequencing and comparative genomics of honey bee microsporidia, Nosema apis reveal novel insights into host-parasite interactions.</title>
        <authorList>
            <person name="Chen Yp."/>
            <person name="Pettis J.S."/>
            <person name="Zhao Y."/>
            <person name="Liu X."/>
            <person name="Tallon L.J."/>
            <person name="Sadzewicz L.D."/>
            <person name="Li R."/>
            <person name="Zheng H."/>
            <person name="Huang S."/>
            <person name="Zhang X."/>
            <person name="Hamilton M.C."/>
            <person name="Pernal S.F."/>
            <person name="Melathopoulos A.P."/>
            <person name="Yan X."/>
            <person name="Evans J.D."/>
        </authorList>
    </citation>
    <scope>NUCLEOTIDE SEQUENCE [LARGE SCALE GENOMIC DNA]</scope>
    <source>
        <strain evidence="2 3">BRL 01</strain>
    </source>
</reference>
<name>T0LCP2_9MICR</name>
<proteinExistence type="predicted"/>
<dbReference type="EMBL" id="KE647018">
    <property type="protein sequence ID" value="EQB62074.1"/>
    <property type="molecule type" value="Genomic_DNA"/>
</dbReference>
<dbReference type="AlphaFoldDB" id="T0LCP2"/>
<dbReference type="VEuPathDB" id="MicrosporidiaDB:NAPIS_ORF00348"/>
<sequence>MNFYQLTCNELENAGKILNESSMKLNYLRPTSFNPIYDNSFNTSTSNNQTLFRPYYNEQTSNEQTSRPSYNGHTSNSEQTSRPSYNEHTSYNQLINKPIYTQPVQNQQITFSHNLQTYGTTQLKVSPVQQPNIFIHRQSFNSQPFSDLTFCSRSFNNHTNENQEHDNYTIHSQPSDSQLFDNHTIENQSLQPHINQPQINHPQPHIHSQPYDSHTIENQSLQPHINYPQQLTEEDLDTLHEILSTDQPTNNIYNTEDTHRINQISSMLTTSIQKLCIDRITKTLLKYHSFFKIISIKKIGDKFSTVYSVTLLCTKNMEYVNRNVDLMDYRSVKGFEDVLGEVFSLDRF</sequence>